<dbReference type="PANTHER" id="PTHR11690">
    <property type="entry name" value="AMILORIDE-SENSITIVE SODIUM CHANNEL-RELATED"/>
    <property type="match status" value="1"/>
</dbReference>
<comment type="subcellular location">
    <subcellularLocation>
        <location evidence="1">Membrane</location>
        <topology evidence="1">Multi-pass membrane protein</topology>
    </subcellularLocation>
</comment>
<comment type="similarity">
    <text evidence="2 12">Belongs to the amiloride-sensitive sodium channel (TC 1.A.6) family.</text>
</comment>
<evidence type="ECO:0000313" key="14">
    <source>
        <dbReference type="Proteomes" id="UP001054837"/>
    </source>
</evidence>
<keyword evidence="4 12" id="KW-0894">Sodium channel</keyword>
<dbReference type="AlphaFoldDB" id="A0AAV4WIF5"/>
<accession>A0AAV4WIF5</accession>
<keyword evidence="9" id="KW-0472">Membrane</keyword>
<keyword evidence="11 12" id="KW-0407">Ion channel</keyword>
<dbReference type="Gene3D" id="1.10.287.770">
    <property type="entry name" value="YojJ-like"/>
    <property type="match status" value="1"/>
</dbReference>
<keyword evidence="6" id="KW-1133">Transmembrane helix</keyword>
<proteinExistence type="inferred from homology"/>
<reference evidence="13 14" key="1">
    <citation type="submission" date="2021-06" db="EMBL/GenBank/DDBJ databases">
        <title>Caerostris darwini draft genome.</title>
        <authorList>
            <person name="Kono N."/>
            <person name="Arakawa K."/>
        </authorList>
    </citation>
    <scope>NUCLEOTIDE SEQUENCE [LARGE SCALE GENOMIC DNA]</scope>
</reference>
<evidence type="ECO:0000313" key="13">
    <source>
        <dbReference type="EMBL" id="GIY81644.1"/>
    </source>
</evidence>
<dbReference type="Pfam" id="PF00858">
    <property type="entry name" value="ASC"/>
    <property type="match status" value="1"/>
</dbReference>
<evidence type="ECO:0000256" key="8">
    <source>
        <dbReference type="ARBA" id="ARBA00023065"/>
    </source>
</evidence>
<dbReference type="GO" id="GO:0005886">
    <property type="term" value="C:plasma membrane"/>
    <property type="evidence" value="ECO:0007669"/>
    <property type="project" value="TreeGrafter"/>
</dbReference>
<sequence length="401" mass="46162">MVTTLNIEQEKSSEFPAVSICNINRKKNLFKKLHDKIYGAPLLISERRSIFQCNDKQIINSATAQKSLIDYYRLSAKGRYAAGHRHLELIQKCVFRDHPCRDHYFTLFQNFRYGNCVTFNKRIQNTTALSVSETGPGSGLILELYLEEFLYTSHIVGARVIIHDPDSTPSPEDEGFNISPGYETFVSLKKTTTYRLPAPFRDKCVDYRECKGFSISNKNECVRACIQVQNYEKCNCTDKTLVVMSDLTPCNMSNDAEMCCLNDVIDNLANIKPICDCPQPCRFVNFNEKLSMAIWPSKALVRKEEKYIAPDKDILRLNVFYSTLERTTYTQKPMFEKYELLSFLGCELGLWLGLSLIAVFEFIEKIPSVSKKAFTNINLKRSRKKVTQQNILFQNYVGFKK</sequence>
<keyword evidence="8 12" id="KW-0406">Ion transport</keyword>
<dbReference type="GO" id="GO:0015280">
    <property type="term" value="F:ligand-gated sodium channel activity"/>
    <property type="evidence" value="ECO:0007669"/>
    <property type="project" value="TreeGrafter"/>
</dbReference>
<keyword evidence="14" id="KW-1185">Reference proteome</keyword>
<evidence type="ECO:0000256" key="2">
    <source>
        <dbReference type="ARBA" id="ARBA00007193"/>
    </source>
</evidence>
<keyword evidence="7" id="KW-0915">Sodium</keyword>
<gene>
    <name evidence="13" type="primary">SCNN1A</name>
    <name evidence="13" type="ORF">CDAR_307671</name>
</gene>
<dbReference type="EMBL" id="BPLQ01014657">
    <property type="protein sequence ID" value="GIY81644.1"/>
    <property type="molecule type" value="Genomic_DNA"/>
</dbReference>
<keyword evidence="5 12" id="KW-0812">Transmembrane</keyword>
<evidence type="ECO:0000256" key="5">
    <source>
        <dbReference type="ARBA" id="ARBA00022692"/>
    </source>
</evidence>
<keyword evidence="10 12" id="KW-0739">Sodium transport</keyword>
<organism evidence="13 14">
    <name type="scientific">Caerostris darwini</name>
    <dbReference type="NCBI Taxonomy" id="1538125"/>
    <lineage>
        <taxon>Eukaryota</taxon>
        <taxon>Metazoa</taxon>
        <taxon>Ecdysozoa</taxon>
        <taxon>Arthropoda</taxon>
        <taxon>Chelicerata</taxon>
        <taxon>Arachnida</taxon>
        <taxon>Araneae</taxon>
        <taxon>Araneomorphae</taxon>
        <taxon>Entelegynae</taxon>
        <taxon>Araneoidea</taxon>
        <taxon>Araneidae</taxon>
        <taxon>Caerostris</taxon>
    </lineage>
</organism>
<dbReference type="Proteomes" id="UP001054837">
    <property type="component" value="Unassembled WGS sequence"/>
</dbReference>
<dbReference type="PANTHER" id="PTHR11690:SF248">
    <property type="entry name" value="PICKPOCKET 17, ISOFORM A"/>
    <property type="match status" value="1"/>
</dbReference>
<evidence type="ECO:0000256" key="1">
    <source>
        <dbReference type="ARBA" id="ARBA00004141"/>
    </source>
</evidence>
<comment type="caution">
    <text evidence="13">The sequence shown here is derived from an EMBL/GenBank/DDBJ whole genome shotgun (WGS) entry which is preliminary data.</text>
</comment>
<evidence type="ECO:0000256" key="4">
    <source>
        <dbReference type="ARBA" id="ARBA00022461"/>
    </source>
</evidence>
<evidence type="ECO:0000256" key="10">
    <source>
        <dbReference type="ARBA" id="ARBA00023201"/>
    </source>
</evidence>
<evidence type="ECO:0000256" key="9">
    <source>
        <dbReference type="ARBA" id="ARBA00023136"/>
    </source>
</evidence>
<protein>
    <submittedName>
        <fullName evidence="13">Amiloride-sensitive sodium channel subunit alpha</fullName>
    </submittedName>
</protein>
<evidence type="ECO:0000256" key="6">
    <source>
        <dbReference type="ARBA" id="ARBA00022989"/>
    </source>
</evidence>
<dbReference type="PRINTS" id="PR01078">
    <property type="entry name" value="AMINACHANNEL"/>
</dbReference>
<keyword evidence="3 12" id="KW-0813">Transport</keyword>
<evidence type="ECO:0000256" key="11">
    <source>
        <dbReference type="ARBA" id="ARBA00023303"/>
    </source>
</evidence>
<evidence type="ECO:0000256" key="3">
    <source>
        <dbReference type="ARBA" id="ARBA00022448"/>
    </source>
</evidence>
<dbReference type="Gene3D" id="2.60.470.10">
    <property type="entry name" value="Acid-sensing ion channels like domains"/>
    <property type="match status" value="1"/>
</dbReference>
<dbReference type="InterPro" id="IPR001873">
    <property type="entry name" value="ENaC"/>
</dbReference>
<evidence type="ECO:0000256" key="12">
    <source>
        <dbReference type="RuleBase" id="RU000679"/>
    </source>
</evidence>
<evidence type="ECO:0000256" key="7">
    <source>
        <dbReference type="ARBA" id="ARBA00023053"/>
    </source>
</evidence>
<name>A0AAV4WIF5_9ARAC</name>